<name>A0AAN7YZK9_9PEZI</name>
<accession>A0AAN7YZK9</accession>
<evidence type="ECO:0000313" key="2">
    <source>
        <dbReference type="Proteomes" id="UP001305414"/>
    </source>
</evidence>
<reference evidence="1 2" key="1">
    <citation type="submission" date="2023-10" db="EMBL/GenBank/DDBJ databases">
        <title>Draft genome sequence of Xylaria bambusicola isolate GMP-LS, the root and basal stem rot pathogen of sugarcane in Indonesia.</title>
        <authorList>
            <person name="Selvaraj P."/>
            <person name="Muralishankar V."/>
            <person name="Muruganantham S."/>
            <person name="Sp S."/>
            <person name="Haryani S."/>
            <person name="Lau K.J.X."/>
            <person name="Naqvi N.I."/>
        </authorList>
    </citation>
    <scope>NUCLEOTIDE SEQUENCE [LARGE SCALE GENOMIC DNA]</scope>
    <source>
        <strain evidence="1">GMP-LS</strain>
    </source>
</reference>
<dbReference type="AlphaFoldDB" id="A0AAN7YZK9"/>
<dbReference type="EMBL" id="JAWHQM010000019">
    <property type="protein sequence ID" value="KAK5631475.1"/>
    <property type="molecule type" value="Genomic_DNA"/>
</dbReference>
<gene>
    <name evidence="1" type="ORF">RRF57_007189</name>
</gene>
<proteinExistence type="predicted"/>
<dbReference type="Proteomes" id="UP001305414">
    <property type="component" value="Unassembled WGS sequence"/>
</dbReference>
<organism evidence="1 2">
    <name type="scientific">Xylaria bambusicola</name>
    <dbReference type="NCBI Taxonomy" id="326684"/>
    <lineage>
        <taxon>Eukaryota</taxon>
        <taxon>Fungi</taxon>
        <taxon>Dikarya</taxon>
        <taxon>Ascomycota</taxon>
        <taxon>Pezizomycotina</taxon>
        <taxon>Sordariomycetes</taxon>
        <taxon>Xylariomycetidae</taxon>
        <taxon>Xylariales</taxon>
        <taxon>Xylariaceae</taxon>
        <taxon>Xylaria</taxon>
    </lineage>
</organism>
<sequence>MQADSPLFSLPSEVRGRIYDFYLAYHHSDFVDTLRPNKLFFDDTALFARDLPALMCTCKRAYQELSPVVHGEAAMRVEMRGRVERRIGFAVHGTLRFERLQKLWVLVSMEHPNWNGWLYVFEDVVRRARHLQVLVVDWAPRSTPESNWEGRANVKKEDEFCDMIRGLKELRTLKVHGNVSARWIERLGDAVPRVILDRSRWWREPGLDS</sequence>
<evidence type="ECO:0000313" key="1">
    <source>
        <dbReference type="EMBL" id="KAK5631475.1"/>
    </source>
</evidence>
<comment type="caution">
    <text evidence="1">The sequence shown here is derived from an EMBL/GenBank/DDBJ whole genome shotgun (WGS) entry which is preliminary data.</text>
</comment>
<protein>
    <submittedName>
        <fullName evidence="1">Uncharacterized protein</fullName>
    </submittedName>
</protein>
<keyword evidence="2" id="KW-1185">Reference proteome</keyword>